<gene>
    <name evidence="4" type="ORF">SAMN05216521_100454</name>
</gene>
<evidence type="ECO:0000313" key="5">
    <source>
        <dbReference type="Proteomes" id="UP000182121"/>
    </source>
</evidence>
<dbReference type="InterPro" id="IPR003477">
    <property type="entry name" value="PemK-like"/>
</dbReference>
<keyword evidence="2" id="KW-1277">Toxin-antitoxin system</keyword>
<keyword evidence="3" id="KW-0540">Nuclease</keyword>
<name>A0A1I0D5Z7_9FIRM</name>
<evidence type="ECO:0000256" key="1">
    <source>
        <dbReference type="ARBA" id="ARBA00007521"/>
    </source>
</evidence>
<comment type="function">
    <text evidence="3">Toxic component of a type II toxin-antitoxin (TA) system.</text>
</comment>
<dbReference type="RefSeq" id="WP_074661674.1">
    <property type="nucleotide sequence ID" value="NZ_FOIO01000004.1"/>
</dbReference>
<keyword evidence="3" id="KW-0255">Endonuclease</keyword>
<protein>
    <recommendedName>
        <fullName evidence="3">mRNA interferase</fullName>
        <ecNumber evidence="3">3.1.-.-</ecNumber>
    </recommendedName>
</protein>
<dbReference type="GO" id="GO:0016075">
    <property type="term" value="P:rRNA catabolic process"/>
    <property type="evidence" value="ECO:0007669"/>
    <property type="project" value="TreeGrafter"/>
</dbReference>
<dbReference type="GO" id="GO:0016787">
    <property type="term" value="F:hydrolase activity"/>
    <property type="evidence" value="ECO:0007669"/>
    <property type="project" value="UniProtKB-KW"/>
</dbReference>
<reference evidence="4 5" key="1">
    <citation type="submission" date="2016-10" db="EMBL/GenBank/DDBJ databases">
        <authorList>
            <person name="Varghese N."/>
            <person name="Submissions S."/>
        </authorList>
    </citation>
    <scope>NUCLEOTIDE SEQUENCE [LARGE SCALE GENOMIC DNA]</scope>
    <source>
        <strain evidence="4 5">NLAE-zl-C196</strain>
    </source>
</reference>
<dbReference type="Proteomes" id="UP000182121">
    <property type="component" value="Unassembled WGS sequence"/>
</dbReference>
<dbReference type="PIRSF" id="PIRSF033490">
    <property type="entry name" value="MazF"/>
    <property type="match status" value="1"/>
</dbReference>
<dbReference type="GO" id="GO:0004521">
    <property type="term" value="F:RNA endonuclease activity"/>
    <property type="evidence" value="ECO:0007669"/>
    <property type="project" value="TreeGrafter"/>
</dbReference>
<dbReference type="PANTHER" id="PTHR33988:SF2">
    <property type="entry name" value="ENDORIBONUCLEASE MAZF"/>
    <property type="match status" value="1"/>
</dbReference>
<comment type="caution">
    <text evidence="4">The sequence shown here is derived from an EMBL/GenBank/DDBJ whole genome shotgun (WGS) entry which is preliminary data.</text>
</comment>
<comment type="similarity">
    <text evidence="1 3">Belongs to the PemK/MazF family.</text>
</comment>
<dbReference type="GeneID" id="86054307"/>
<dbReference type="InterPro" id="IPR011067">
    <property type="entry name" value="Plasmid_toxin/cell-grow_inhib"/>
</dbReference>
<dbReference type="GO" id="GO:0006402">
    <property type="term" value="P:mRNA catabolic process"/>
    <property type="evidence" value="ECO:0007669"/>
    <property type="project" value="TreeGrafter"/>
</dbReference>
<dbReference type="AlphaFoldDB" id="A0A1I0D5Z7"/>
<evidence type="ECO:0000256" key="3">
    <source>
        <dbReference type="PIRNR" id="PIRNR033490"/>
    </source>
</evidence>
<dbReference type="SUPFAM" id="SSF50118">
    <property type="entry name" value="Cell growth inhibitor/plasmid maintenance toxic component"/>
    <property type="match status" value="1"/>
</dbReference>
<dbReference type="EC" id="3.1.-.-" evidence="3"/>
<proteinExistence type="inferred from homology"/>
<dbReference type="Gene3D" id="2.30.30.110">
    <property type="match status" value="1"/>
</dbReference>
<keyword evidence="3" id="KW-0378">Hydrolase</keyword>
<evidence type="ECO:0000313" key="4">
    <source>
        <dbReference type="EMBL" id="SET27579.1"/>
    </source>
</evidence>
<accession>A0A1I0D5Z7</accession>
<sequence length="130" mass="14644">MDRNFHDFHRGEVYYADLDPVIGHEQGGIRPVLVIQNDTGNYHSPTIIVIAVTRRTFKKPKQPTHVVLDDAQGLAPSLFMSEVVRTIDKRRVQSYVGRLTKEQMRRVNAALLVSVGLDKDYAPITGTEVS</sequence>
<evidence type="ECO:0000256" key="2">
    <source>
        <dbReference type="ARBA" id="ARBA00022649"/>
    </source>
</evidence>
<dbReference type="PANTHER" id="PTHR33988">
    <property type="entry name" value="ENDORIBONUCLEASE MAZF-RELATED"/>
    <property type="match status" value="1"/>
</dbReference>
<organism evidence="4 5">
    <name type="scientific">Enterocloster clostridioformis</name>
    <dbReference type="NCBI Taxonomy" id="1531"/>
    <lineage>
        <taxon>Bacteria</taxon>
        <taxon>Bacillati</taxon>
        <taxon>Bacillota</taxon>
        <taxon>Clostridia</taxon>
        <taxon>Lachnospirales</taxon>
        <taxon>Lachnospiraceae</taxon>
        <taxon>Enterocloster</taxon>
    </lineage>
</organism>
<dbReference type="Pfam" id="PF02452">
    <property type="entry name" value="PemK_toxin"/>
    <property type="match status" value="1"/>
</dbReference>
<dbReference type="EMBL" id="FOIO01000004">
    <property type="protein sequence ID" value="SET27579.1"/>
    <property type="molecule type" value="Genomic_DNA"/>
</dbReference>
<dbReference type="GO" id="GO:0003677">
    <property type="term" value="F:DNA binding"/>
    <property type="evidence" value="ECO:0007669"/>
    <property type="project" value="InterPro"/>
</dbReference>